<keyword evidence="4" id="KW-1133">Transmembrane helix</keyword>
<dbReference type="GO" id="GO:0031769">
    <property type="term" value="F:glucagon receptor binding"/>
    <property type="evidence" value="ECO:0007669"/>
    <property type="project" value="TreeGrafter"/>
</dbReference>
<protein>
    <recommendedName>
        <fullName evidence="5">Glucagon / GIP / secretin / VIP family domain-containing protein</fullName>
    </recommendedName>
</protein>
<evidence type="ECO:0000256" key="3">
    <source>
        <dbReference type="ARBA" id="ARBA00022525"/>
    </source>
</evidence>
<gene>
    <name evidence="6" type="ORF">NDU88_000595</name>
</gene>
<dbReference type="AlphaFoldDB" id="A0AAV7SA29"/>
<evidence type="ECO:0000259" key="5">
    <source>
        <dbReference type="PROSITE" id="PS00260"/>
    </source>
</evidence>
<keyword evidence="7" id="KW-1185">Reference proteome</keyword>
<name>A0AAV7SA29_PLEWA</name>
<dbReference type="PANTHER" id="PTHR11418">
    <property type="entry name" value="GLUCAGON"/>
    <property type="match status" value="1"/>
</dbReference>
<organism evidence="6 7">
    <name type="scientific">Pleurodeles waltl</name>
    <name type="common">Iberian ribbed newt</name>
    <dbReference type="NCBI Taxonomy" id="8319"/>
    <lineage>
        <taxon>Eukaryota</taxon>
        <taxon>Metazoa</taxon>
        <taxon>Chordata</taxon>
        <taxon>Craniata</taxon>
        <taxon>Vertebrata</taxon>
        <taxon>Euteleostomi</taxon>
        <taxon>Amphibia</taxon>
        <taxon>Batrachia</taxon>
        <taxon>Caudata</taxon>
        <taxon>Salamandroidea</taxon>
        <taxon>Salamandridae</taxon>
        <taxon>Pleurodelinae</taxon>
        <taxon>Pleurodeles</taxon>
    </lineage>
</organism>
<accession>A0AAV7SA29</accession>
<evidence type="ECO:0000313" key="6">
    <source>
        <dbReference type="EMBL" id="KAJ1160093.1"/>
    </source>
</evidence>
<feature type="domain" description="Glucagon / GIP / secretin / VIP family" evidence="5">
    <location>
        <begin position="64"/>
        <end position="86"/>
    </location>
</feature>
<dbReference type="PROSITE" id="PS00260">
    <property type="entry name" value="GLUCAGON"/>
    <property type="match status" value="1"/>
</dbReference>
<dbReference type="EMBL" id="JANPWB010000008">
    <property type="protein sequence ID" value="KAJ1160093.1"/>
    <property type="molecule type" value="Genomic_DNA"/>
</dbReference>
<dbReference type="InterPro" id="IPR000532">
    <property type="entry name" value="Glucagon_GIP_secretin_VIP"/>
</dbReference>
<dbReference type="GO" id="GO:0043066">
    <property type="term" value="P:negative regulation of apoptotic process"/>
    <property type="evidence" value="ECO:0007669"/>
    <property type="project" value="TreeGrafter"/>
</dbReference>
<dbReference type="Gene3D" id="6.10.250.590">
    <property type="match status" value="1"/>
</dbReference>
<dbReference type="GO" id="GO:0005615">
    <property type="term" value="C:extracellular space"/>
    <property type="evidence" value="ECO:0007669"/>
    <property type="project" value="TreeGrafter"/>
</dbReference>
<sequence>MLLHYTHREDQMKQIQWIYLAGILVLVLAPASLQIVVKDSSDESRWQAYVSKSAQSFTSNIKRHSEGTFSSDLTRYLDKMKAKDFVQWLMNTKRFSGTKRNTKEDPGVITLPSNVSLFRFYKYE</sequence>
<keyword evidence="4" id="KW-0812">Transmembrane</keyword>
<reference evidence="6" key="1">
    <citation type="journal article" date="2022" name="bioRxiv">
        <title>Sequencing and chromosome-scale assembly of the giantPleurodeles waltlgenome.</title>
        <authorList>
            <person name="Brown T."/>
            <person name="Elewa A."/>
            <person name="Iarovenko S."/>
            <person name="Subramanian E."/>
            <person name="Araus A.J."/>
            <person name="Petzold A."/>
            <person name="Susuki M."/>
            <person name="Suzuki K.-i.T."/>
            <person name="Hayashi T."/>
            <person name="Toyoda A."/>
            <person name="Oliveira C."/>
            <person name="Osipova E."/>
            <person name="Leigh N.D."/>
            <person name="Simon A."/>
            <person name="Yun M.H."/>
        </authorList>
    </citation>
    <scope>NUCLEOTIDE SEQUENCE</scope>
    <source>
        <strain evidence="6">20211129_DDA</strain>
        <tissue evidence="6">Liver</tissue>
    </source>
</reference>
<keyword evidence="3" id="KW-0964">Secreted</keyword>
<dbReference type="GO" id="GO:0010737">
    <property type="term" value="P:protein kinase A signaling"/>
    <property type="evidence" value="ECO:0007669"/>
    <property type="project" value="TreeGrafter"/>
</dbReference>
<dbReference type="GO" id="GO:0005179">
    <property type="term" value="F:hormone activity"/>
    <property type="evidence" value="ECO:0007669"/>
    <property type="project" value="InterPro"/>
</dbReference>
<dbReference type="GO" id="GO:0007188">
    <property type="term" value="P:adenylate cyclase-modulating G protein-coupled receptor signaling pathway"/>
    <property type="evidence" value="ECO:0007669"/>
    <property type="project" value="TreeGrafter"/>
</dbReference>
<comment type="similarity">
    <text evidence="2">Belongs to the glucagon family.</text>
</comment>
<dbReference type="Pfam" id="PF00123">
    <property type="entry name" value="Hormone_2"/>
    <property type="match status" value="1"/>
</dbReference>
<evidence type="ECO:0000256" key="1">
    <source>
        <dbReference type="ARBA" id="ARBA00004613"/>
    </source>
</evidence>
<dbReference type="GO" id="GO:0035774">
    <property type="term" value="P:positive regulation of insulin secretion involved in cellular response to glucose stimulus"/>
    <property type="evidence" value="ECO:0007669"/>
    <property type="project" value="TreeGrafter"/>
</dbReference>
<dbReference type="SMART" id="SM00070">
    <property type="entry name" value="GLUCA"/>
    <property type="match status" value="1"/>
</dbReference>
<comment type="caution">
    <text evidence="6">The sequence shown here is derived from an EMBL/GenBank/DDBJ whole genome shotgun (WGS) entry which is preliminary data.</text>
</comment>
<evidence type="ECO:0000256" key="4">
    <source>
        <dbReference type="SAM" id="Phobius"/>
    </source>
</evidence>
<evidence type="ECO:0000313" key="7">
    <source>
        <dbReference type="Proteomes" id="UP001066276"/>
    </source>
</evidence>
<proteinExistence type="inferred from homology"/>
<comment type="subcellular location">
    <subcellularLocation>
        <location evidence="1">Secreted</location>
    </subcellularLocation>
</comment>
<keyword evidence="4" id="KW-0472">Membrane</keyword>
<feature type="transmembrane region" description="Helical" evidence="4">
    <location>
        <begin position="17"/>
        <end position="37"/>
    </location>
</feature>
<dbReference type="InterPro" id="IPR015550">
    <property type="entry name" value="Glucagon"/>
</dbReference>
<dbReference type="Proteomes" id="UP001066276">
    <property type="component" value="Chromosome 4_2"/>
</dbReference>
<evidence type="ECO:0000256" key="2">
    <source>
        <dbReference type="ARBA" id="ARBA00008369"/>
    </source>
</evidence>
<dbReference type="PANTHER" id="PTHR11418:SF0">
    <property type="entry name" value="PRO-GLUCAGON"/>
    <property type="match status" value="1"/>
</dbReference>